<reference evidence="3 4" key="1">
    <citation type="journal article" date="2015" name="Genome Announc.">
        <title>Complete Genome Sequence of Pelosinus fermentans JBW45, a Member of a Remarkably Competitive Group of Negativicutes in the Firmicutes Phylum.</title>
        <authorList>
            <person name="De Leon K.B."/>
            <person name="Utturkar S.M."/>
            <person name="Camilleri L.B."/>
            <person name="Elias D.A."/>
            <person name="Arkin A.P."/>
            <person name="Fields M.W."/>
            <person name="Brown S.D."/>
            <person name="Wall J.D."/>
        </authorList>
    </citation>
    <scope>NUCLEOTIDE SEQUENCE [LARGE SCALE GENOMIC DNA]</scope>
    <source>
        <strain evidence="3 4">JBW45</strain>
    </source>
</reference>
<evidence type="ECO:0000313" key="3">
    <source>
        <dbReference type="EMBL" id="AJQ26080.1"/>
    </source>
</evidence>
<evidence type="ECO:0000259" key="2">
    <source>
        <dbReference type="Pfam" id="PF20157"/>
    </source>
</evidence>
<feature type="domain" description="6-hydroxymethylpterin diphosphokinase MptE-like" evidence="1">
    <location>
        <begin position="210"/>
        <end position="378"/>
    </location>
</feature>
<evidence type="ECO:0008006" key="5">
    <source>
        <dbReference type="Google" id="ProtNLM"/>
    </source>
</evidence>
<dbReference type="AlphaFoldDB" id="I9NNQ8"/>
<dbReference type="HOGENOM" id="CLU_026503_0_0_9"/>
<reference evidence="4" key="2">
    <citation type="submission" date="2015-02" db="EMBL/GenBank/DDBJ databases">
        <title>Complete Genome Sequence of Pelosinus fermentans JBW45.</title>
        <authorList>
            <person name="De Leon K.B."/>
            <person name="Utturkar S.M."/>
            <person name="Camilleri L.B."/>
            <person name="Arkin A.P."/>
            <person name="Fields M.W."/>
            <person name="Brown S.D."/>
            <person name="Wall J.D."/>
        </authorList>
    </citation>
    <scope>NUCLEOTIDE SEQUENCE [LARGE SCALE GENOMIC DNA]</scope>
    <source>
        <strain evidence="4">JBW45</strain>
    </source>
</reference>
<dbReference type="Pfam" id="PF20157">
    <property type="entry name" value="Maf_flag10_N"/>
    <property type="match status" value="1"/>
</dbReference>
<dbReference type="InterPro" id="IPR045376">
    <property type="entry name" value="Maf_N"/>
</dbReference>
<dbReference type="RefSeq" id="WP_007959177.1">
    <property type="nucleotide sequence ID" value="NZ_CP010978.1"/>
</dbReference>
<dbReference type="KEGG" id="pft:JBW_00728"/>
<proteinExistence type="predicted"/>
<accession>I9NNQ8</accession>
<gene>
    <name evidence="3" type="ORF">JBW_00728</name>
</gene>
<dbReference type="InterPro" id="IPR002826">
    <property type="entry name" value="MptE-like"/>
</dbReference>
<feature type="domain" description="Glycosyltransferase Maf N-terminal" evidence="2">
    <location>
        <begin position="36"/>
        <end position="133"/>
    </location>
</feature>
<dbReference type="Proteomes" id="UP000005361">
    <property type="component" value="Chromosome"/>
</dbReference>
<dbReference type="PANTHER" id="PTHR41786:SF1">
    <property type="entry name" value="6-HYDROXYMETHYLPTERIN DIPHOSPHOKINASE MPTE-LIKE DOMAIN-CONTAINING PROTEIN"/>
    <property type="match status" value="1"/>
</dbReference>
<dbReference type="STRING" id="1192197.JBW_00728"/>
<dbReference type="OrthoDB" id="5291305at2"/>
<protein>
    <recommendedName>
        <fullName evidence="5">DUF115 domain-containing protein</fullName>
    </recommendedName>
</protein>
<sequence length="619" mass="69685">MIQETKNEWATKNWAAYKERYNSIDFDRSSRQERIEIKESRAGVPTVRVMSSNGKWIFLHSSIDPVKEAQKIADSVSSDPGKIIVIYGFALGYLVEALLETTDKRNLLFIIEPDYDLFCAAMAARDLHHIIDSERVHVLVSNLPGEIRTNFFLLYDETKYDDIVMTGLSGHQTVYPTTYHELVPLIKDAVDAKLFNLVTMIKIGPDAAKNALLNMVDYCTHPGVSSLYGRLAGVPAIIVSAGPSLNKNIHLLKAAKGKAVILAVGTALKALKKWDIEPDFVFSIDPQDLNYELHFKGLNTEKVALVSEIQANHMIVANHQGPIFVSGDMPIVKWFGEGIESKGKLESGGSVANNAFAAAYKMGANPIILVGQDLAYSREGHSHAAGTNYENQVYSLDENSEFFPVKANDGGYILTDRSFHQFLLFFQIWIETYPEREYINATEGGAFIQGTKLMTLQEVLDQHCQNAVDVEKIIKEAQVDFNIPNMEPILETIKLRLKDTNNMIAEANKAIRYLSQLERACESRQAKKMQQYLKAVNKITGKFEKDQYICEVAEWFVRNDVHKVMTRTHKAVRSENDEYSNAIADYTLYYKKIIEGLKAIKDLLQQCMEKIGSDIDNGK</sequence>
<organism evidence="3 4">
    <name type="scientific">Pelosinus fermentans JBW45</name>
    <dbReference type="NCBI Taxonomy" id="1192197"/>
    <lineage>
        <taxon>Bacteria</taxon>
        <taxon>Bacillati</taxon>
        <taxon>Bacillota</taxon>
        <taxon>Negativicutes</taxon>
        <taxon>Selenomonadales</taxon>
        <taxon>Sporomusaceae</taxon>
        <taxon>Pelosinus</taxon>
    </lineage>
</organism>
<dbReference type="Pfam" id="PF01973">
    <property type="entry name" value="MptE-like"/>
    <property type="match status" value="1"/>
</dbReference>
<dbReference type="PANTHER" id="PTHR41786">
    <property type="entry name" value="MOTILITY ACCESSORY FACTOR MAF"/>
    <property type="match status" value="1"/>
</dbReference>
<evidence type="ECO:0000259" key="1">
    <source>
        <dbReference type="Pfam" id="PF01973"/>
    </source>
</evidence>
<dbReference type="EMBL" id="CP010978">
    <property type="protein sequence ID" value="AJQ26080.1"/>
    <property type="molecule type" value="Genomic_DNA"/>
</dbReference>
<evidence type="ECO:0000313" key="4">
    <source>
        <dbReference type="Proteomes" id="UP000005361"/>
    </source>
</evidence>
<name>I9NNQ8_9FIRM</name>